<dbReference type="EMBL" id="CP063849">
    <property type="protein sequence ID" value="QOY88036.1"/>
    <property type="molecule type" value="Genomic_DNA"/>
</dbReference>
<protein>
    <submittedName>
        <fullName evidence="4">Ankyrin repeat domain-containing protein</fullName>
    </submittedName>
</protein>
<proteinExistence type="predicted"/>
<dbReference type="SUPFAM" id="SSF48403">
    <property type="entry name" value="Ankyrin repeat"/>
    <property type="match status" value="1"/>
</dbReference>
<keyword evidence="5" id="KW-1185">Reference proteome</keyword>
<evidence type="ECO:0000256" key="3">
    <source>
        <dbReference type="PROSITE-ProRule" id="PRU00023"/>
    </source>
</evidence>
<name>A0A7S7NQP9_PALFE</name>
<dbReference type="Gene3D" id="1.25.40.20">
    <property type="entry name" value="Ankyrin repeat-containing domain"/>
    <property type="match status" value="2"/>
</dbReference>
<dbReference type="InterPro" id="IPR002110">
    <property type="entry name" value="Ankyrin_rpt"/>
</dbReference>
<gene>
    <name evidence="4" type="ORF">IRI77_35760</name>
</gene>
<dbReference type="PROSITE" id="PS50297">
    <property type="entry name" value="ANK_REP_REGION"/>
    <property type="match status" value="1"/>
</dbReference>
<dbReference type="Proteomes" id="UP000593892">
    <property type="component" value="Chromosome"/>
</dbReference>
<dbReference type="InterPro" id="IPR036770">
    <property type="entry name" value="Ankyrin_rpt-contain_sf"/>
</dbReference>
<evidence type="ECO:0000313" key="4">
    <source>
        <dbReference type="EMBL" id="QOY88036.1"/>
    </source>
</evidence>
<feature type="repeat" description="ANK" evidence="3">
    <location>
        <begin position="304"/>
        <end position="336"/>
    </location>
</feature>
<keyword evidence="1" id="KW-0677">Repeat</keyword>
<dbReference type="RefSeq" id="WP_194449699.1">
    <property type="nucleotide sequence ID" value="NZ_CP063849.1"/>
</dbReference>
<dbReference type="PROSITE" id="PS50088">
    <property type="entry name" value="ANK_REPEAT"/>
    <property type="match status" value="1"/>
</dbReference>
<dbReference type="InterPro" id="IPR050745">
    <property type="entry name" value="Multifunctional_regulatory"/>
</dbReference>
<dbReference type="KEGG" id="pfer:IRI77_35760"/>
<dbReference type="PANTHER" id="PTHR24189">
    <property type="entry name" value="MYOTROPHIN"/>
    <property type="match status" value="1"/>
</dbReference>
<dbReference type="GO" id="GO:0005737">
    <property type="term" value="C:cytoplasm"/>
    <property type="evidence" value="ECO:0007669"/>
    <property type="project" value="TreeGrafter"/>
</dbReference>
<dbReference type="SMART" id="SM00248">
    <property type="entry name" value="ANK"/>
    <property type="match status" value="5"/>
</dbReference>
<dbReference type="Pfam" id="PF12796">
    <property type="entry name" value="Ank_2"/>
    <property type="match status" value="1"/>
</dbReference>
<keyword evidence="2 3" id="KW-0040">ANK repeat</keyword>
<sequence>MNTTDLMPLPARPSLAQYRKQAKELLKSYKAGESAAVERVKQFHPRAKELSSEEFVLADAQWALARQHGFESWPKFVKCVEALLKASSPASRFEQAVEAVVGGDLGALRRLLGEDPSLVNARSPRVHGAMLLHYVGANGVENYRQKTPRNAVEIARALLDAGAEVDAECGAYGKDTALGLVATSIHPLAAGVQLPLMELLIERGASLEGAPGGWTIVPAALANGRKAAAVYLAERGASLDLEGAAGVGRLDVVSGCFDAEGRLKPGVPESKLLRGFHWACEYGRGRVIEFLLDRRPELVRDASTGMTGLHWAIVGGELEAMKTLIARGAPLEVENQYGGTALGQALWFAMTATNGIDYPATVEVLLAAGSEIEQGSLGWVTRQASASLATRERVSAALRQYGAES</sequence>
<evidence type="ECO:0000256" key="2">
    <source>
        <dbReference type="ARBA" id="ARBA00023043"/>
    </source>
</evidence>
<organism evidence="4 5">
    <name type="scientific">Paludibaculum fermentans</name>
    <dbReference type="NCBI Taxonomy" id="1473598"/>
    <lineage>
        <taxon>Bacteria</taxon>
        <taxon>Pseudomonadati</taxon>
        <taxon>Acidobacteriota</taxon>
        <taxon>Terriglobia</taxon>
        <taxon>Bryobacterales</taxon>
        <taxon>Bryobacteraceae</taxon>
        <taxon>Paludibaculum</taxon>
    </lineage>
</organism>
<evidence type="ECO:0000313" key="5">
    <source>
        <dbReference type="Proteomes" id="UP000593892"/>
    </source>
</evidence>
<dbReference type="GO" id="GO:2000812">
    <property type="term" value="P:regulation of barbed-end actin filament capping"/>
    <property type="evidence" value="ECO:0007669"/>
    <property type="project" value="TreeGrafter"/>
</dbReference>
<reference evidence="4 5" key="1">
    <citation type="submission" date="2020-10" db="EMBL/GenBank/DDBJ databases">
        <title>Complete genome sequence of Paludibaculum fermentans P105T, a facultatively anaerobic acidobacterium capable of dissimilatory Fe(III) reduction.</title>
        <authorList>
            <person name="Dedysh S.N."/>
            <person name="Beletsky A.V."/>
            <person name="Kulichevskaya I.S."/>
            <person name="Mardanov A.V."/>
            <person name="Ravin N.V."/>
        </authorList>
    </citation>
    <scope>NUCLEOTIDE SEQUENCE [LARGE SCALE GENOMIC DNA]</scope>
    <source>
        <strain evidence="4 5">P105</strain>
    </source>
</reference>
<dbReference type="AlphaFoldDB" id="A0A7S7NQP9"/>
<dbReference type="PANTHER" id="PTHR24189:SF50">
    <property type="entry name" value="ANKYRIN REPEAT AND SOCS BOX PROTEIN 2"/>
    <property type="match status" value="1"/>
</dbReference>
<accession>A0A7S7NQP9</accession>
<evidence type="ECO:0000256" key="1">
    <source>
        <dbReference type="ARBA" id="ARBA00022737"/>
    </source>
</evidence>